<feature type="transmembrane region" description="Helical" evidence="2">
    <location>
        <begin position="61"/>
        <end position="79"/>
    </location>
</feature>
<dbReference type="AlphaFoldDB" id="A0AAE3DG25"/>
<dbReference type="CDD" id="cd06174">
    <property type="entry name" value="MFS"/>
    <property type="match status" value="1"/>
</dbReference>
<feature type="transmembrane region" description="Helical" evidence="2">
    <location>
        <begin position="274"/>
        <end position="292"/>
    </location>
</feature>
<accession>A0AAE3DG25</accession>
<feature type="transmembrane region" description="Helical" evidence="2">
    <location>
        <begin position="183"/>
        <end position="204"/>
    </location>
</feature>
<protein>
    <submittedName>
        <fullName evidence="3">MFS transporter</fullName>
    </submittedName>
</protein>
<sequence length="439" mass="49413">MGKFTFHPVKSLQSDPKLRMLCLFGIEGFLLQYAVSLYTLANNLYATNLGATDTQIGLVQMVPNMVAGICMIPVGFLANRTKTSRTVPFVLALFLSAAYFAYGSVPLFGEHRMTAFFVFLGMTVGGIALYNAQWQTFFGDAVEPGLRNSVFTFRSRCLFFVGIVVPLLCGNVMTLMPDTEGKLIVLRIFFYIAGVCMLLQALVLRRIPCPPRKAEEKQEMGLKMFPEALNQMVHSKPFRGFFICIMLFYLSWHLDWSLWYIAETKYAGMNEAQLSFFQALCSICQMIFIGFFSKLCRRKSEHFTIIFVCAGLLLCPITVASMTLLPQSVRMPYFMILALIGNIPQGATNMCVVQLLLQATPKKNRALIISIYTLFVTLSNSLLPFFGVSVYTALGANDTAIFTVNVIESAARFGVLIMMILRYRMMKRRGDLFRPLCEE</sequence>
<comment type="subcellular location">
    <subcellularLocation>
        <location evidence="1">Cell membrane</location>
        <topology evidence="1">Multi-pass membrane protein</topology>
    </subcellularLocation>
</comment>
<evidence type="ECO:0000313" key="3">
    <source>
        <dbReference type="EMBL" id="MCC2137101.1"/>
    </source>
</evidence>
<dbReference type="Pfam" id="PF07690">
    <property type="entry name" value="MFS_1"/>
    <property type="match status" value="1"/>
</dbReference>
<feature type="transmembrane region" description="Helical" evidence="2">
    <location>
        <begin position="86"/>
        <end position="102"/>
    </location>
</feature>
<dbReference type="InterPro" id="IPR011701">
    <property type="entry name" value="MFS"/>
</dbReference>
<feature type="transmembrane region" description="Helical" evidence="2">
    <location>
        <begin position="400"/>
        <end position="421"/>
    </location>
</feature>
<comment type="caution">
    <text evidence="3">The sequence shown here is derived from an EMBL/GenBank/DDBJ whole genome shotgun (WGS) entry which is preliminary data.</text>
</comment>
<dbReference type="SUPFAM" id="SSF103473">
    <property type="entry name" value="MFS general substrate transporter"/>
    <property type="match status" value="1"/>
</dbReference>
<keyword evidence="4" id="KW-1185">Reference proteome</keyword>
<feature type="transmembrane region" description="Helical" evidence="2">
    <location>
        <begin position="331"/>
        <end position="357"/>
    </location>
</feature>
<feature type="transmembrane region" description="Helical" evidence="2">
    <location>
        <begin position="157"/>
        <end position="177"/>
    </location>
</feature>
<dbReference type="RefSeq" id="WP_308449394.1">
    <property type="nucleotide sequence ID" value="NZ_JAJEQC010000007.1"/>
</dbReference>
<gene>
    <name evidence="3" type="ORF">LKD31_08735</name>
</gene>
<dbReference type="GO" id="GO:0022857">
    <property type="term" value="F:transmembrane transporter activity"/>
    <property type="evidence" value="ECO:0007669"/>
    <property type="project" value="InterPro"/>
</dbReference>
<keyword evidence="2" id="KW-1133">Transmembrane helix</keyword>
<keyword evidence="2" id="KW-0812">Transmembrane</keyword>
<evidence type="ECO:0000313" key="4">
    <source>
        <dbReference type="Proteomes" id="UP001199424"/>
    </source>
</evidence>
<evidence type="ECO:0000256" key="2">
    <source>
        <dbReference type="SAM" id="Phobius"/>
    </source>
</evidence>
<dbReference type="InterPro" id="IPR052528">
    <property type="entry name" value="Sugar_transport-like"/>
</dbReference>
<dbReference type="InterPro" id="IPR036259">
    <property type="entry name" value="MFS_trans_sf"/>
</dbReference>
<feature type="transmembrane region" description="Helical" evidence="2">
    <location>
        <begin position="240"/>
        <end position="262"/>
    </location>
</feature>
<feature type="transmembrane region" description="Helical" evidence="2">
    <location>
        <begin position="21"/>
        <end position="41"/>
    </location>
</feature>
<name>A0AAE3DG25_9FIRM</name>
<dbReference type="PANTHER" id="PTHR23526">
    <property type="entry name" value="INTEGRAL MEMBRANE TRANSPORT PROTEIN-RELATED"/>
    <property type="match status" value="1"/>
</dbReference>
<feature type="transmembrane region" description="Helical" evidence="2">
    <location>
        <begin position="114"/>
        <end position="132"/>
    </location>
</feature>
<evidence type="ECO:0000256" key="1">
    <source>
        <dbReference type="ARBA" id="ARBA00004651"/>
    </source>
</evidence>
<dbReference type="Gene3D" id="1.20.1250.20">
    <property type="entry name" value="MFS general substrate transporter like domains"/>
    <property type="match status" value="1"/>
</dbReference>
<reference evidence="3" key="1">
    <citation type="submission" date="2021-10" db="EMBL/GenBank/DDBJ databases">
        <title>Anaerobic single-cell dispensing facilitates the cultivation of human gut bacteria.</title>
        <authorList>
            <person name="Afrizal A."/>
        </authorList>
    </citation>
    <scope>NUCLEOTIDE SEQUENCE</scope>
    <source>
        <strain evidence="3">CLA-AA-H250</strain>
    </source>
</reference>
<proteinExistence type="predicted"/>
<feature type="transmembrane region" description="Helical" evidence="2">
    <location>
        <begin position="304"/>
        <end position="325"/>
    </location>
</feature>
<dbReference type="EMBL" id="JAJEQC010000007">
    <property type="protein sequence ID" value="MCC2137101.1"/>
    <property type="molecule type" value="Genomic_DNA"/>
</dbReference>
<feature type="transmembrane region" description="Helical" evidence="2">
    <location>
        <begin position="369"/>
        <end position="394"/>
    </location>
</feature>
<organism evidence="3 4">
    <name type="scientific">Hominenteromicrobium mulieris</name>
    <dbReference type="NCBI Taxonomy" id="2885357"/>
    <lineage>
        <taxon>Bacteria</taxon>
        <taxon>Bacillati</taxon>
        <taxon>Bacillota</taxon>
        <taxon>Clostridia</taxon>
        <taxon>Eubacteriales</taxon>
        <taxon>Oscillospiraceae</taxon>
        <taxon>Hominenteromicrobium</taxon>
    </lineage>
</organism>
<keyword evidence="2" id="KW-0472">Membrane</keyword>
<dbReference type="GO" id="GO:0005886">
    <property type="term" value="C:plasma membrane"/>
    <property type="evidence" value="ECO:0007669"/>
    <property type="project" value="UniProtKB-SubCell"/>
</dbReference>
<dbReference type="Proteomes" id="UP001199424">
    <property type="component" value="Unassembled WGS sequence"/>
</dbReference>
<dbReference type="PANTHER" id="PTHR23526:SF2">
    <property type="entry name" value="MAJOR FACILITATOR SUPERFAMILY (MFS) PROFILE DOMAIN-CONTAINING PROTEIN"/>
    <property type="match status" value="1"/>
</dbReference>